<dbReference type="Proteomes" id="UP000187429">
    <property type="component" value="Unassembled WGS sequence"/>
</dbReference>
<organism evidence="1 2">
    <name type="scientific">Smittium culicis</name>
    <dbReference type="NCBI Taxonomy" id="133412"/>
    <lineage>
        <taxon>Eukaryota</taxon>
        <taxon>Fungi</taxon>
        <taxon>Fungi incertae sedis</taxon>
        <taxon>Zoopagomycota</taxon>
        <taxon>Kickxellomycotina</taxon>
        <taxon>Harpellomycetes</taxon>
        <taxon>Harpellales</taxon>
        <taxon>Legeriomycetaceae</taxon>
        <taxon>Smittium</taxon>
    </lineage>
</organism>
<dbReference type="AlphaFoldDB" id="A0A1R1XMW5"/>
<feature type="non-terminal residue" evidence="1">
    <location>
        <position position="88"/>
    </location>
</feature>
<name>A0A1R1XMW5_9FUNG</name>
<keyword evidence="2" id="KW-1185">Reference proteome</keyword>
<sequence>MFLPILPKETIQNFENRLMEQHRALSSGIAVNSSLISSFENSRTEDKSLKDQDGDWVMAVNEINNHEFLSENENFDEIEAVLASQRRS</sequence>
<proteinExistence type="predicted"/>
<evidence type="ECO:0000313" key="2">
    <source>
        <dbReference type="Proteomes" id="UP000187429"/>
    </source>
</evidence>
<accession>A0A1R1XMW5</accession>
<comment type="caution">
    <text evidence="1">The sequence shown here is derived from an EMBL/GenBank/DDBJ whole genome shotgun (WGS) entry which is preliminary data.</text>
</comment>
<evidence type="ECO:0000313" key="1">
    <source>
        <dbReference type="EMBL" id="OMJ15950.1"/>
    </source>
</evidence>
<reference evidence="2" key="1">
    <citation type="submission" date="2017-01" db="EMBL/GenBank/DDBJ databases">
        <authorList>
            <person name="Wang Y."/>
            <person name="White M."/>
            <person name="Kvist S."/>
            <person name="Moncalvo J.-M."/>
        </authorList>
    </citation>
    <scope>NUCLEOTIDE SEQUENCE [LARGE SCALE GENOMIC DNA]</scope>
    <source>
        <strain evidence="2">ID-206-W2</strain>
    </source>
</reference>
<dbReference type="EMBL" id="LSSM01004064">
    <property type="protein sequence ID" value="OMJ15950.1"/>
    <property type="molecule type" value="Genomic_DNA"/>
</dbReference>
<protein>
    <submittedName>
        <fullName evidence="1">Uncharacterized protein</fullName>
    </submittedName>
</protein>
<gene>
    <name evidence="1" type="ORF">AYI69_g8022</name>
</gene>